<dbReference type="EMBL" id="KE560559">
    <property type="protein sequence ID" value="EPZ36447.1"/>
    <property type="molecule type" value="Genomic_DNA"/>
</dbReference>
<dbReference type="HOGENOM" id="CLU_2832599_0_0_1"/>
<keyword evidence="2" id="KW-1185">Reference proteome</keyword>
<protein>
    <submittedName>
        <fullName evidence="1">Uncharacterized protein</fullName>
    </submittedName>
</protein>
<evidence type="ECO:0000313" key="2">
    <source>
        <dbReference type="Proteomes" id="UP000030755"/>
    </source>
</evidence>
<reference evidence="1 2" key="1">
    <citation type="journal article" date="2013" name="Curr. Biol.">
        <title>Shared signatures of parasitism and phylogenomics unite Cryptomycota and microsporidia.</title>
        <authorList>
            <person name="James T.Y."/>
            <person name="Pelin A."/>
            <person name="Bonen L."/>
            <person name="Ahrendt S."/>
            <person name="Sain D."/>
            <person name="Corradi N."/>
            <person name="Stajich J.E."/>
        </authorList>
    </citation>
    <scope>NUCLEOTIDE SEQUENCE [LARGE SCALE GENOMIC DNA]</scope>
    <source>
        <strain evidence="1 2">CSF55</strain>
    </source>
</reference>
<sequence>MGDVHSGILEDDPARKILDCHPADFHYETLKEKQNVVEEKVLFREYLSTLIVNPSNLQSFIISNIN</sequence>
<dbReference type="AlphaFoldDB" id="A0A075B4L4"/>
<gene>
    <name evidence="1" type="ORF">O9G_003318</name>
</gene>
<evidence type="ECO:0000313" key="1">
    <source>
        <dbReference type="EMBL" id="EPZ36447.1"/>
    </source>
</evidence>
<organism evidence="1 2">
    <name type="scientific">Rozella allomycis (strain CSF55)</name>
    <dbReference type="NCBI Taxonomy" id="988480"/>
    <lineage>
        <taxon>Eukaryota</taxon>
        <taxon>Fungi</taxon>
        <taxon>Fungi incertae sedis</taxon>
        <taxon>Cryptomycota</taxon>
        <taxon>Cryptomycota incertae sedis</taxon>
        <taxon>Rozella</taxon>
    </lineage>
</organism>
<dbReference type="Proteomes" id="UP000030755">
    <property type="component" value="Unassembled WGS sequence"/>
</dbReference>
<accession>A0A075B4L4</accession>
<proteinExistence type="predicted"/>
<name>A0A075B4L4_ROZAC</name>